<proteinExistence type="predicted"/>
<reference evidence="2" key="1">
    <citation type="journal article" date="2019" name="Int. J. Syst. Evol. Microbiol.">
        <title>The Global Catalogue of Microorganisms (GCM) 10K type strain sequencing project: providing services to taxonomists for standard genome sequencing and annotation.</title>
        <authorList>
            <consortium name="The Broad Institute Genomics Platform"/>
            <consortium name="The Broad Institute Genome Sequencing Center for Infectious Disease"/>
            <person name="Wu L."/>
            <person name="Ma J."/>
        </authorList>
    </citation>
    <scope>NUCLEOTIDE SEQUENCE [LARGE SCALE GENOMIC DNA]</scope>
    <source>
        <strain evidence="2">YJ-61-S</strain>
    </source>
</reference>
<name>A0ABV9HTX3_9FLAO</name>
<organism evidence="1 2">
    <name type="scientific">Dokdonia ponticola</name>
    <dbReference type="NCBI Taxonomy" id="2041041"/>
    <lineage>
        <taxon>Bacteria</taxon>
        <taxon>Pseudomonadati</taxon>
        <taxon>Bacteroidota</taxon>
        <taxon>Flavobacteriia</taxon>
        <taxon>Flavobacteriales</taxon>
        <taxon>Flavobacteriaceae</taxon>
        <taxon>Dokdonia</taxon>
    </lineage>
</organism>
<sequence length="484" mass="55783">MKSIFCCFLIFITSFVYSQKPILDFKNLDFKRSIRNVENYSLADSKTNNLAIILGQKEKISGYLYDSDFRKIGEASGDRLKRKYKETIGYIVTNETTYTLVYGTSSRKKFGYLSIDLKNGEITSNEIEFEFDNEKYLETILFENRMIMMSATKQNALTLREFTSDFTFKTIATFQFDAEDKEQQLLERGFGFNLFDYSNTTGGITKIDNRVPNTIERSSNENKLYHQGNKVYITFEDEESQTILNILDLSTLKLTTNKLSYPKGKIDEFKNFNSFIHGENFFHIASSRDEMIFQVKNFDNEILKEFYVAQEDSIEFKNSTIIQDGSAYRNKKRNLSTTKQYLRKITSGDIGVSIHQENGRYQISLGSHTVISNGGGFVGAPIGPVGGTTVPIPNGNSIFVPAYNPTFSSYGGYGFSKAVFINSLFDSDFNHIKDEIFENNIFDRVKEYQDELKWDTAEDVFIHNGKTYFSYWNTKEQQYSLLEF</sequence>
<gene>
    <name evidence="1" type="ORF">ACFO3O_06825</name>
</gene>
<keyword evidence="2" id="KW-1185">Reference proteome</keyword>
<dbReference type="RefSeq" id="WP_379977828.1">
    <property type="nucleotide sequence ID" value="NZ_JBHSFV010000003.1"/>
</dbReference>
<evidence type="ECO:0000313" key="1">
    <source>
        <dbReference type="EMBL" id="MFC4633614.1"/>
    </source>
</evidence>
<protein>
    <submittedName>
        <fullName evidence="1">Uncharacterized protein</fullName>
    </submittedName>
</protein>
<evidence type="ECO:0000313" key="2">
    <source>
        <dbReference type="Proteomes" id="UP001596043"/>
    </source>
</evidence>
<dbReference type="Proteomes" id="UP001596043">
    <property type="component" value="Unassembled WGS sequence"/>
</dbReference>
<comment type="caution">
    <text evidence="1">The sequence shown here is derived from an EMBL/GenBank/DDBJ whole genome shotgun (WGS) entry which is preliminary data.</text>
</comment>
<accession>A0ABV9HTX3</accession>
<dbReference type="EMBL" id="JBHSFV010000003">
    <property type="protein sequence ID" value="MFC4633614.1"/>
    <property type="molecule type" value="Genomic_DNA"/>
</dbReference>